<evidence type="ECO:0000256" key="5">
    <source>
        <dbReference type="ARBA" id="ARBA00022989"/>
    </source>
</evidence>
<comment type="caution">
    <text evidence="7">The sequence shown here is derived from an EMBL/GenBank/DDBJ whole genome shotgun (WGS) entry which is preliminary data.</text>
</comment>
<keyword evidence="4" id="KW-0735">Signal-anchor</keyword>
<keyword evidence="5" id="KW-1133">Transmembrane helix</keyword>
<organism evidence="7 8">
    <name type="scientific">Daphnia galeata</name>
    <dbReference type="NCBI Taxonomy" id="27404"/>
    <lineage>
        <taxon>Eukaryota</taxon>
        <taxon>Metazoa</taxon>
        <taxon>Ecdysozoa</taxon>
        <taxon>Arthropoda</taxon>
        <taxon>Crustacea</taxon>
        <taxon>Branchiopoda</taxon>
        <taxon>Diplostraca</taxon>
        <taxon>Cladocera</taxon>
        <taxon>Anomopoda</taxon>
        <taxon>Daphniidae</taxon>
        <taxon>Daphnia</taxon>
    </lineage>
</organism>
<evidence type="ECO:0000256" key="3">
    <source>
        <dbReference type="ARBA" id="ARBA00022692"/>
    </source>
</evidence>
<dbReference type="InterPro" id="IPR026050">
    <property type="entry name" value="C1GALT1/C1GALT1_chp1"/>
</dbReference>
<evidence type="ECO:0000256" key="2">
    <source>
        <dbReference type="ARBA" id="ARBA00006462"/>
    </source>
</evidence>
<dbReference type="GO" id="GO:0016020">
    <property type="term" value="C:membrane"/>
    <property type="evidence" value="ECO:0007669"/>
    <property type="project" value="UniProtKB-SubCell"/>
</dbReference>
<proteinExistence type="inferred from homology"/>
<evidence type="ECO:0000256" key="6">
    <source>
        <dbReference type="ARBA" id="ARBA00023136"/>
    </source>
</evidence>
<gene>
    <name evidence="7" type="ORF">DGAL_LOCUS16800</name>
</gene>
<comment type="subcellular location">
    <subcellularLocation>
        <location evidence="1">Membrane</location>
        <topology evidence="1">Single-pass type II membrane protein</topology>
    </subcellularLocation>
</comment>
<keyword evidence="3" id="KW-0812">Transmembrane</keyword>
<comment type="similarity">
    <text evidence="2">Belongs to the glycosyltransferase 31 family. Beta3-Gal-T subfamily.</text>
</comment>
<keyword evidence="8" id="KW-1185">Reference proteome</keyword>
<dbReference type="EMBL" id="CAKKLH010000335">
    <property type="protein sequence ID" value="CAH0112999.1"/>
    <property type="molecule type" value="Genomic_DNA"/>
</dbReference>
<dbReference type="Proteomes" id="UP000789390">
    <property type="component" value="Unassembled WGS sequence"/>
</dbReference>
<reference evidence="7" key="1">
    <citation type="submission" date="2021-11" db="EMBL/GenBank/DDBJ databases">
        <authorList>
            <person name="Schell T."/>
        </authorList>
    </citation>
    <scope>NUCLEOTIDE SEQUENCE</scope>
    <source>
        <strain evidence="7">M5</strain>
    </source>
</reference>
<dbReference type="GO" id="GO:0016263">
    <property type="term" value="F:glycoprotein-N-acetylgalactosamine 3-beta-galactosyltransferase activity"/>
    <property type="evidence" value="ECO:0007669"/>
    <property type="project" value="TreeGrafter"/>
</dbReference>
<sequence length="125" mass="14369">MRYRRKLCLCILVTKRFLTGFVLGILTTLLLLLKPPTSVFLFYTSNQIIDEDLTRAIVPVSPLQQVSSLSEKFNFKGDRILCWVITSPKTHSRAQLIKQTWGRRCDKLLFMSSIQGNSNFILCLT</sequence>
<name>A0A8J2S1Q9_9CRUS</name>
<protein>
    <recommendedName>
        <fullName evidence="9">Hexosyltransferase</fullName>
    </recommendedName>
</protein>
<keyword evidence="6" id="KW-0472">Membrane</keyword>
<dbReference type="Gene3D" id="3.90.550.50">
    <property type="match status" value="1"/>
</dbReference>
<accession>A0A8J2S1Q9</accession>
<evidence type="ECO:0000256" key="1">
    <source>
        <dbReference type="ARBA" id="ARBA00004606"/>
    </source>
</evidence>
<evidence type="ECO:0008006" key="9">
    <source>
        <dbReference type="Google" id="ProtNLM"/>
    </source>
</evidence>
<evidence type="ECO:0000256" key="4">
    <source>
        <dbReference type="ARBA" id="ARBA00022968"/>
    </source>
</evidence>
<evidence type="ECO:0000313" key="8">
    <source>
        <dbReference type="Proteomes" id="UP000789390"/>
    </source>
</evidence>
<dbReference type="AlphaFoldDB" id="A0A8J2S1Q9"/>
<dbReference type="OrthoDB" id="414175at2759"/>
<dbReference type="PANTHER" id="PTHR23033">
    <property type="entry name" value="BETA1,3-GALACTOSYLTRANSFERASE"/>
    <property type="match status" value="1"/>
</dbReference>
<evidence type="ECO:0000313" key="7">
    <source>
        <dbReference type="EMBL" id="CAH0112999.1"/>
    </source>
</evidence>
<dbReference type="PANTHER" id="PTHR23033:SF14">
    <property type="entry name" value="GLYCOPROTEIN-N-ACETYLGALACTOSAMINE 3-BETA-GALACTOSYLTRANSFERASE 1-RELATED"/>
    <property type="match status" value="1"/>
</dbReference>